<evidence type="ECO:0000313" key="3">
    <source>
        <dbReference type="EMBL" id="GIX60615.1"/>
    </source>
</evidence>
<proteinExistence type="predicted"/>
<feature type="compositionally biased region" description="Polar residues" evidence="1">
    <location>
        <begin position="729"/>
        <end position="745"/>
    </location>
</feature>
<name>A0AAV4LMH6_BABCB</name>
<feature type="compositionally biased region" description="Basic and acidic residues" evidence="1">
    <location>
        <begin position="638"/>
        <end position="647"/>
    </location>
</feature>
<evidence type="ECO:0000259" key="2">
    <source>
        <dbReference type="Pfam" id="PF03399"/>
    </source>
</evidence>
<reference evidence="3 4" key="1">
    <citation type="submission" date="2021-06" db="EMBL/GenBank/DDBJ databases">
        <title>Genome sequence of Babesia caballi.</title>
        <authorList>
            <person name="Yamagishi J."/>
            <person name="Kidaka T."/>
            <person name="Ochi A."/>
        </authorList>
    </citation>
    <scope>NUCLEOTIDE SEQUENCE [LARGE SCALE GENOMIC DNA]</scope>
    <source>
        <strain evidence="3">USDA-D6B2</strain>
    </source>
</reference>
<comment type="caution">
    <text evidence="3">The sequence shown here is derived from an EMBL/GenBank/DDBJ whole genome shotgun (WGS) entry which is preliminary data.</text>
</comment>
<dbReference type="GO" id="GO:0070390">
    <property type="term" value="C:transcription export complex 2"/>
    <property type="evidence" value="ECO:0007669"/>
    <property type="project" value="TreeGrafter"/>
</dbReference>
<accession>A0AAV4LMH6</accession>
<feature type="region of interest" description="Disordered" evidence="1">
    <location>
        <begin position="941"/>
        <end position="978"/>
    </location>
</feature>
<feature type="region of interest" description="Disordered" evidence="1">
    <location>
        <begin position="1"/>
        <end position="25"/>
    </location>
</feature>
<feature type="region of interest" description="Disordered" evidence="1">
    <location>
        <begin position="1554"/>
        <end position="1588"/>
    </location>
</feature>
<feature type="compositionally biased region" description="Low complexity" evidence="1">
    <location>
        <begin position="806"/>
        <end position="836"/>
    </location>
</feature>
<dbReference type="Proteomes" id="UP001497744">
    <property type="component" value="Unassembled WGS sequence"/>
</dbReference>
<dbReference type="PANTHER" id="PTHR12436">
    <property type="entry name" value="80 KDA MCM3-ASSOCIATED PROTEIN"/>
    <property type="match status" value="1"/>
</dbReference>
<dbReference type="Pfam" id="PF03399">
    <property type="entry name" value="SAC3_GANP"/>
    <property type="match status" value="1"/>
</dbReference>
<sequence>MACNPPDYLSIPGGDGAGPASRTLGNPLLRPLEGNEVGRALLKHQEVASFLRGTHTGRMVGEVLAMCPPKEIKQKLEMNTASDLERISSFRVNPRLALKSFQRSDASRVFKPEETRPAVWCRRTVFNILCYFVDADLVRKPYLMPKSFSYLDVYNFLRDRLRSIWQDLTVQHCTKHRAYIECFEISIRFLIYSNELLCENEEFDIAQNRGLLNTCLDKLMEGYEAVHKYTSLRHSKRQMNLQRNNNPNLDEVLDVLVYRSPHEAEFWGYRLLMHIPQLLLPGGSATFCDILQRMPEPLRASQQVKFAVEVCHNAASGNLYRYFTLMRHDSCPPLYAALMSRFAICLRVQFLETLVVRKIAKRGVNPLDMDTFNSMFGFEGESPSNAEKMLKKYDVSIYSVGDKQFLAFDEANAKQLTYDSAALQKLTNKFQTSSTVVRTKLESFASRQLIFDPDFEYPAGTGPDTAGTPFLENEPLPIDEPPASASPKPGIFGGGTFQGFKPTSTTSTSTGFGPVSGFAPTQATSSGFDPPPLGTTGFAFGSAAPSEPKPFNIFGFGTPTQGNGGGLFGFGSSASTAANNANPFASVSGSSQAVASQIVTSPVDASQSEAKPFLFGAPPTNDSKPIQFGFTTLSGGKDTAEKEKGEPVAKTPEVSDPFASLNAKTTGKDAQSASSAPTKDASGSPSTGGFLFGAPKEADKPPLFSFGVPQAAGDKTTEKPLFKFDLPTPSMTDSKPTRLPATTGNADEKVVSNAERTPMPTGGLFGNLPPPSSTPDTKPPPNIFAKPDAPSEATTSSFQPPPPPLFSSTTALPSSNLKTTQATAAPPLSTAAAEPAAAKEEDKIKETYGLDSIIKACESSKVLNRVKVIKPKFVEEFNATHESAPKAPVRHGILNHIRDVMVSIVDRTLSGETFTAPRCRPAKHAFETSCLLEHSKRRRLQSAQSPASDAYRSCQESDSAQHSPVASPFAPRSELGDGSASTVSRMCLSGFARENSLRDAPSHRPNEVIYLNRIGSTRFLMKAYVEHLVAGGTTRVVQPCYTCESCWPHDDGHFYNKLKLLAASSAAITKRLCRTMSFIIRHAAKATGALASYLRRRLIDPEAASEENDEHSEDSSNGFDAAVFTERLIRDLAISTKAGAVATGKYLAGVCGSSSRLVSLLADRYYRSMQRGASPLELLLHVTVEQLDSIVESTKTRLAETLCNQAPVHPLDVWATGVFWHVAFFDPLVLRRDLVPPSSGGEASDAVARELLRRSIDEYHASDYCLRLKQDVLHMAGFDVSAERLLLEPQGHRRTMVKCFSASSINHKPKRQAGAQHLPVTVSVSLNLHADEVDASQGLHLRLGTQWQTQPLLPNPKRRRGIEGQPLPGHLGATHRVNCQVRAISNQDPRLNNMPSIALYALSRPVFIGRPDLLNELFTSAVMPDLPAGGRHLCTTDLYGILSTLLRATGPELGGQYQTCLVCYRLSLSRLDLLSLYEFFNLSLSSSVSLCGCAEKNCEACGTRLRQTLAAVEERLLEEVIHYASGMSIAVDASLLRMRVVFACVGFELHHDPAQGGALQEEPAATRGRTRPDQDKAGATQSRRRTSAARIPRIPYADGFSRGIELAADATLRAQALLVLQSPFAIPDLHLFLTRLVRQTATAAEETPHDLPDMLAQSLESAISQVALHFPASHWDVYTGSEIRQEVEVAEGIGFNASKVSEYSKDSFLALLTLLRTAAISAGPRARREANPLGGADCGREDVGSHVARVLATVAVRSYQVPYAVGLYMASLGAGGAA</sequence>
<evidence type="ECO:0000313" key="4">
    <source>
        <dbReference type="Proteomes" id="UP001497744"/>
    </source>
</evidence>
<feature type="domain" description="SAC3/GANP/THP3 conserved" evidence="2">
    <location>
        <begin position="66"/>
        <end position="397"/>
    </location>
</feature>
<protein>
    <submittedName>
        <fullName evidence="3">SAC3/GANP family protein, putative</fullName>
    </submittedName>
</protein>
<evidence type="ECO:0000256" key="1">
    <source>
        <dbReference type="SAM" id="MobiDB-lite"/>
    </source>
</evidence>
<dbReference type="PANTHER" id="PTHR12436:SF3">
    <property type="entry name" value="GERMINAL-CENTER ASSOCIATED NUCLEAR PROTEIN"/>
    <property type="match status" value="1"/>
</dbReference>
<dbReference type="Gene3D" id="1.25.40.990">
    <property type="match status" value="1"/>
</dbReference>
<feature type="compositionally biased region" description="Polar residues" evidence="1">
    <location>
        <begin position="620"/>
        <end position="634"/>
    </location>
</feature>
<feature type="compositionally biased region" description="Polar residues" evidence="1">
    <location>
        <begin position="662"/>
        <end position="687"/>
    </location>
</feature>
<dbReference type="RefSeq" id="XP_067712686.1">
    <property type="nucleotide sequence ID" value="XM_067856585.1"/>
</dbReference>
<organism evidence="3 4">
    <name type="scientific">Babesia caballi</name>
    <dbReference type="NCBI Taxonomy" id="5871"/>
    <lineage>
        <taxon>Eukaryota</taxon>
        <taxon>Sar</taxon>
        <taxon>Alveolata</taxon>
        <taxon>Apicomplexa</taxon>
        <taxon>Aconoidasida</taxon>
        <taxon>Piroplasmida</taxon>
        <taxon>Babesiidae</taxon>
        <taxon>Babesia</taxon>
    </lineage>
</organism>
<feature type="region of interest" description="Disordered" evidence="1">
    <location>
        <begin position="611"/>
        <end position="837"/>
    </location>
</feature>
<feature type="compositionally biased region" description="Polar residues" evidence="1">
    <location>
        <begin position="954"/>
        <end position="964"/>
    </location>
</feature>
<keyword evidence="4" id="KW-1185">Reference proteome</keyword>
<dbReference type="InterPro" id="IPR045107">
    <property type="entry name" value="SAC3/GANP/THP3"/>
</dbReference>
<dbReference type="InterPro" id="IPR005062">
    <property type="entry name" value="SAC3/GANP/THP3_conserved"/>
</dbReference>
<dbReference type="GO" id="GO:0006406">
    <property type="term" value="P:mRNA export from nucleus"/>
    <property type="evidence" value="ECO:0007669"/>
    <property type="project" value="TreeGrafter"/>
</dbReference>
<gene>
    <name evidence="3" type="ORF">BcabD6B2_00500</name>
</gene>
<dbReference type="EMBL" id="BPLF01000001">
    <property type="protein sequence ID" value="GIX60615.1"/>
    <property type="molecule type" value="Genomic_DNA"/>
</dbReference>
<feature type="compositionally biased region" description="Pro residues" evidence="1">
    <location>
        <begin position="768"/>
        <end position="782"/>
    </location>
</feature>
<dbReference type="GO" id="GO:0005737">
    <property type="term" value="C:cytoplasm"/>
    <property type="evidence" value="ECO:0007669"/>
    <property type="project" value="TreeGrafter"/>
</dbReference>
<dbReference type="GeneID" id="94192098"/>